<gene>
    <name evidence="9" type="ORF">NQ315_005349</name>
</gene>
<evidence type="ECO:0000256" key="2">
    <source>
        <dbReference type="PROSITE-ProRule" id="PRU00168"/>
    </source>
</evidence>
<evidence type="ECO:0000256" key="3">
    <source>
        <dbReference type="RuleBase" id="RU361133"/>
    </source>
</evidence>
<feature type="compositionally biased region" description="Basic and acidic residues" evidence="4">
    <location>
        <begin position="1913"/>
        <end position="1925"/>
    </location>
</feature>
<dbReference type="SUPFAM" id="SSF47473">
    <property type="entry name" value="EF-hand"/>
    <property type="match status" value="1"/>
</dbReference>
<dbReference type="GO" id="GO:0046488">
    <property type="term" value="P:phosphatidylinositol metabolic process"/>
    <property type="evidence" value="ECO:0007669"/>
    <property type="project" value="TreeGrafter"/>
</dbReference>
<dbReference type="SMART" id="SM00148">
    <property type="entry name" value="PLCXc"/>
    <property type="match status" value="1"/>
</dbReference>
<dbReference type="PROSITE" id="PS50004">
    <property type="entry name" value="C2"/>
    <property type="match status" value="1"/>
</dbReference>
<keyword evidence="10" id="KW-1185">Reference proteome</keyword>
<dbReference type="Gene3D" id="2.60.40.150">
    <property type="entry name" value="C2 domain"/>
    <property type="match status" value="1"/>
</dbReference>
<feature type="domain" description="C2" evidence="5">
    <location>
        <begin position="1417"/>
        <end position="1543"/>
    </location>
</feature>
<dbReference type="GO" id="GO:0051209">
    <property type="term" value="P:release of sequestered calcium ion into cytosol"/>
    <property type="evidence" value="ECO:0007669"/>
    <property type="project" value="TreeGrafter"/>
</dbReference>
<dbReference type="InterPro" id="IPR046973">
    <property type="entry name" value="PLC-epsilon1_cat"/>
</dbReference>
<dbReference type="InterPro" id="IPR036964">
    <property type="entry name" value="RASGEF_cat_dom_sf"/>
</dbReference>
<dbReference type="InterPro" id="IPR015359">
    <property type="entry name" value="PLC_EF-hand-like"/>
</dbReference>
<proteinExistence type="predicted"/>
<evidence type="ECO:0000313" key="10">
    <source>
        <dbReference type="Proteomes" id="UP001159042"/>
    </source>
</evidence>
<dbReference type="Pfam" id="PF00387">
    <property type="entry name" value="PI-PLC-Y"/>
    <property type="match status" value="1"/>
</dbReference>
<dbReference type="InterPro" id="IPR046974">
    <property type="entry name" value="PLC_epsilon1_EF"/>
</dbReference>
<dbReference type="EC" id="3.1.4.11" evidence="3"/>
<evidence type="ECO:0000259" key="8">
    <source>
        <dbReference type="PROSITE" id="PS50200"/>
    </source>
</evidence>
<dbReference type="GO" id="GO:0007186">
    <property type="term" value="P:G protein-coupled receptor signaling pathway"/>
    <property type="evidence" value="ECO:0007669"/>
    <property type="project" value="TreeGrafter"/>
</dbReference>
<dbReference type="EMBL" id="JANEYG010000014">
    <property type="protein sequence ID" value="KAJ8920480.1"/>
    <property type="molecule type" value="Genomic_DNA"/>
</dbReference>
<dbReference type="SUPFAM" id="SSF51695">
    <property type="entry name" value="PLC-like phosphodiesterases"/>
    <property type="match status" value="1"/>
</dbReference>
<dbReference type="SUPFAM" id="SSF48366">
    <property type="entry name" value="Ras GEF"/>
    <property type="match status" value="1"/>
</dbReference>
<keyword evidence="3" id="KW-0378">Hydrolase</keyword>
<feature type="region of interest" description="Disordered" evidence="4">
    <location>
        <begin position="364"/>
        <end position="395"/>
    </location>
</feature>
<dbReference type="InterPro" id="IPR000159">
    <property type="entry name" value="RA_dom"/>
</dbReference>
<reference evidence="9 10" key="1">
    <citation type="journal article" date="2023" name="Insect Mol. Biol.">
        <title>Genome sequencing provides insights into the evolution of gene families encoding plant cell wall-degrading enzymes in longhorned beetles.</title>
        <authorList>
            <person name="Shin N.R."/>
            <person name="Okamura Y."/>
            <person name="Kirsch R."/>
            <person name="Pauchet Y."/>
        </authorList>
    </citation>
    <scope>NUCLEOTIDE SEQUENCE [LARGE SCALE GENOMIC DNA]</scope>
    <source>
        <strain evidence="9">EAD_L_NR</strain>
    </source>
</reference>
<dbReference type="CDD" id="cd00275">
    <property type="entry name" value="C2_PLC_like"/>
    <property type="match status" value="1"/>
</dbReference>
<dbReference type="GO" id="GO:0004435">
    <property type="term" value="F:phosphatidylinositol-4,5-bisphosphate phospholipase C activity"/>
    <property type="evidence" value="ECO:0007669"/>
    <property type="project" value="UniProtKB-EC"/>
</dbReference>
<dbReference type="SMART" id="SM00149">
    <property type="entry name" value="PLCYc"/>
    <property type="match status" value="1"/>
</dbReference>
<dbReference type="GO" id="GO:0007265">
    <property type="term" value="P:Ras protein signal transduction"/>
    <property type="evidence" value="ECO:0007669"/>
    <property type="project" value="TreeGrafter"/>
</dbReference>
<dbReference type="PROSITE" id="PS50200">
    <property type="entry name" value="RA"/>
    <property type="match status" value="2"/>
</dbReference>
<evidence type="ECO:0000259" key="5">
    <source>
        <dbReference type="PROSITE" id="PS50004"/>
    </source>
</evidence>
<dbReference type="PANTHER" id="PTHR10336">
    <property type="entry name" value="PHOSPHOINOSITIDE-SPECIFIC PHOSPHOLIPASE C FAMILY PROTEIN"/>
    <property type="match status" value="1"/>
</dbReference>
<dbReference type="CDD" id="cd08596">
    <property type="entry name" value="PI-PLCc_epsilon"/>
    <property type="match status" value="1"/>
</dbReference>
<keyword evidence="3" id="KW-0443">Lipid metabolism</keyword>
<dbReference type="PRINTS" id="PR00390">
    <property type="entry name" value="PHPHLIPASEC"/>
</dbReference>
<dbReference type="InterPro" id="IPR029071">
    <property type="entry name" value="Ubiquitin-like_domsf"/>
</dbReference>
<dbReference type="CDD" id="cd17114">
    <property type="entry name" value="RA_PLC-epsilon"/>
    <property type="match status" value="1"/>
</dbReference>
<dbReference type="Gene3D" id="3.10.20.90">
    <property type="entry name" value="Phosphatidylinositol 3-kinase Catalytic Subunit, Chain A, domain 1"/>
    <property type="match status" value="2"/>
</dbReference>
<feature type="compositionally biased region" description="Low complexity" evidence="4">
    <location>
        <begin position="364"/>
        <end position="386"/>
    </location>
</feature>
<evidence type="ECO:0000313" key="9">
    <source>
        <dbReference type="EMBL" id="KAJ8920480.1"/>
    </source>
</evidence>
<keyword evidence="2" id="KW-0344">Guanine-nucleotide releasing factor</keyword>
<dbReference type="SUPFAM" id="SSF54236">
    <property type="entry name" value="Ubiquitin-like"/>
    <property type="match status" value="2"/>
</dbReference>
<protein>
    <recommendedName>
        <fullName evidence="3">Phosphoinositide phospholipase C</fullName>
        <ecNumber evidence="3">3.1.4.11</ecNumber>
    </recommendedName>
</protein>
<dbReference type="Pfam" id="PF09279">
    <property type="entry name" value="EF-hand_like"/>
    <property type="match status" value="1"/>
</dbReference>
<keyword evidence="1" id="KW-0807">Transducer</keyword>
<dbReference type="Pfam" id="PF00788">
    <property type="entry name" value="RA"/>
    <property type="match status" value="2"/>
</dbReference>
<dbReference type="GO" id="GO:0048015">
    <property type="term" value="P:phosphatidylinositol-mediated signaling"/>
    <property type="evidence" value="ECO:0007669"/>
    <property type="project" value="TreeGrafter"/>
</dbReference>
<dbReference type="Pfam" id="PF00388">
    <property type="entry name" value="PI-PLC-X"/>
    <property type="match status" value="1"/>
</dbReference>
<evidence type="ECO:0000259" key="6">
    <source>
        <dbReference type="PROSITE" id="PS50008"/>
    </source>
</evidence>
<dbReference type="PROSITE" id="PS50008">
    <property type="entry name" value="PIPLC_Y_DOMAIN"/>
    <property type="match status" value="1"/>
</dbReference>
<dbReference type="Gene3D" id="1.10.238.10">
    <property type="entry name" value="EF-hand"/>
    <property type="match status" value="1"/>
</dbReference>
<dbReference type="CDD" id="cd16203">
    <property type="entry name" value="EFh_PI-PLCepsilon"/>
    <property type="match status" value="1"/>
</dbReference>
<dbReference type="SMART" id="SM00239">
    <property type="entry name" value="C2"/>
    <property type="match status" value="1"/>
</dbReference>
<dbReference type="InterPro" id="IPR001711">
    <property type="entry name" value="PLipase_C_Pinositol-sp_Y"/>
</dbReference>
<dbReference type="SMART" id="SM00147">
    <property type="entry name" value="RasGEF"/>
    <property type="match status" value="1"/>
</dbReference>
<dbReference type="InterPro" id="IPR000008">
    <property type="entry name" value="C2_dom"/>
</dbReference>
<feature type="non-terminal residue" evidence="9">
    <location>
        <position position="1"/>
    </location>
</feature>
<dbReference type="Proteomes" id="UP001159042">
    <property type="component" value="Unassembled WGS sequence"/>
</dbReference>
<accession>A0AAV8W344</accession>
<name>A0AAV8W344_9CUCU</name>
<dbReference type="Pfam" id="PF00617">
    <property type="entry name" value="RasGEF"/>
    <property type="match status" value="1"/>
</dbReference>
<dbReference type="GO" id="GO:0016042">
    <property type="term" value="P:lipid catabolic process"/>
    <property type="evidence" value="ECO:0007669"/>
    <property type="project" value="UniProtKB-KW"/>
</dbReference>
<dbReference type="PROSITE" id="PS50009">
    <property type="entry name" value="RASGEF_CAT"/>
    <property type="match status" value="1"/>
</dbReference>
<feature type="domain" description="Ras-GEF" evidence="7">
    <location>
        <begin position="95"/>
        <end position="475"/>
    </location>
</feature>
<feature type="region of interest" description="Disordered" evidence="4">
    <location>
        <begin position="1875"/>
        <end position="1933"/>
    </location>
</feature>
<feature type="domain" description="Ras-associating" evidence="8">
    <location>
        <begin position="1743"/>
        <end position="1827"/>
    </location>
</feature>
<dbReference type="Gene3D" id="3.20.20.190">
    <property type="entry name" value="Phosphatidylinositol (PI) phosphodiesterase"/>
    <property type="match status" value="1"/>
</dbReference>
<dbReference type="InterPro" id="IPR000909">
    <property type="entry name" value="PLipase_C_PInositol-sp_X_dom"/>
</dbReference>
<dbReference type="InterPro" id="IPR035892">
    <property type="entry name" value="C2_domain_sf"/>
</dbReference>
<evidence type="ECO:0000259" key="7">
    <source>
        <dbReference type="PROSITE" id="PS50009"/>
    </source>
</evidence>
<dbReference type="Gene3D" id="1.10.840.10">
    <property type="entry name" value="Ras guanine-nucleotide exchange factors catalytic domain"/>
    <property type="match status" value="2"/>
</dbReference>
<dbReference type="InterPro" id="IPR017946">
    <property type="entry name" value="PLC-like_Pdiesterase_TIM-brl"/>
</dbReference>
<keyword evidence="3" id="KW-0442">Lipid degradation</keyword>
<dbReference type="FunFam" id="2.60.40.150:FF:000183">
    <property type="entry name" value="Phosphoinositide phospholipase C"/>
    <property type="match status" value="1"/>
</dbReference>
<dbReference type="SMART" id="SM00314">
    <property type="entry name" value="RA"/>
    <property type="match status" value="2"/>
</dbReference>
<dbReference type="GO" id="GO:0005085">
    <property type="term" value="F:guanyl-nucleotide exchange factor activity"/>
    <property type="evidence" value="ECO:0007669"/>
    <property type="project" value="UniProtKB-KW"/>
</dbReference>
<feature type="domain" description="PI-PLC Y-box" evidence="6">
    <location>
        <begin position="1307"/>
        <end position="1412"/>
    </location>
</feature>
<dbReference type="FunFam" id="3.10.20.90:FF:000238">
    <property type="entry name" value="Phosphoinositide phospholipase C"/>
    <property type="match status" value="1"/>
</dbReference>
<dbReference type="PANTHER" id="PTHR10336:SF6">
    <property type="entry name" value="1-PHOSPHATIDYLINOSITOL 4,5-BISPHOSPHATE PHOSPHODIESTERASE EPSILON-1"/>
    <property type="match status" value="1"/>
</dbReference>
<comment type="catalytic activity">
    <reaction evidence="3">
        <text>a 1,2-diacyl-sn-glycero-3-phospho-(1D-myo-inositol-4,5-bisphosphate) + H2O = 1D-myo-inositol 1,4,5-trisphosphate + a 1,2-diacyl-sn-glycerol + H(+)</text>
        <dbReference type="Rhea" id="RHEA:33179"/>
        <dbReference type="ChEBI" id="CHEBI:15377"/>
        <dbReference type="ChEBI" id="CHEBI:15378"/>
        <dbReference type="ChEBI" id="CHEBI:17815"/>
        <dbReference type="ChEBI" id="CHEBI:58456"/>
        <dbReference type="ChEBI" id="CHEBI:203600"/>
        <dbReference type="EC" id="3.1.4.11"/>
    </reaction>
</comment>
<organism evidence="9 10">
    <name type="scientific">Exocentrus adspersus</name>
    <dbReference type="NCBI Taxonomy" id="1586481"/>
    <lineage>
        <taxon>Eukaryota</taxon>
        <taxon>Metazoa</taxon>
        <taxon>Ecdysozoa</taxon>
        <taxon>Arthropoda</taxon>
        <taxon>Hexapoda</taxon>
        <taxon>Insecta</taxon>
        <taxon>Pterygota</taxon>
        <taxon>Neoptera</taxon>
        <taxon>Endopterygota</taxon>
        <taxon>Coleoptera</taxon>
        <taxon>Polyphaga</taxon>
        <taxon>Cucujiformia</taxon>
        <taxon>Chrysomeloidea</taxon>
        <taxon>Cerambycidae</taxon>
        <taxon>Lamiinae</taxon>
        <taxon>Acanthocinini</taxon>
        <taxon>Exocentrus</taxon>
    </lineage>
</organism>
<sequence>ILCYKGSPKSELIRSEFVTKTSTIRGGIPWLEFSKQNIVKLAAGIFPGLSFGSIKFILQKVTKFFFVAELEKGIPLAAQTSYCAELEELQELLHFPEEVALRLADTEYQLFYQVPPIDYLRQVTLDLGGATGTSAENLPGNTSTRSSVATLIKRFNEVSAWVTQLIITQPTHDARRAVLSCVLRVALSSWNIGNFNGAMEIIAGLKMETATINNLVHCEIKKKGKTYNFIQVSRRRTRIQKEVDPYTVQLGVGVSFGLQQIITVVGRRKLLAPAAKEGNEQKRKPCIKIFENFNLSNKLKPFWLSITEKETLPVLDFLSAALLSAEYDRALSRALAMAECPVVPFFGAFLRELREILAAGPQAAGHDAPGTAAATEYAAPSAAKPPKAGHRDQQMQHRQVFISDYNGEDHHFTKIGPGGLINLEKIYRTQAVMDHISLCHQHYHTRNRLSPTVRLIDYLKASAINEQRVLASAPPEKTELDAEYDCDVDDYHPVQPLVYDHGVSFVCLSSALTKIDQHVIQILHHGSTCVLWEGVEGPSPPGIRGVLFYLRLDRSTTTLTWVRPSWSGLKAGATNESDPFSTDFNLSFNPEETLAPGLLTKLALQTAGEQSTGTTMDDGFLDLMAVKEVHLGGRDTEKESELATVARRYGLNHEPGNECALTILYGYGLSDNRLLYIVCPPVLCRVWFSGLCWLIRGLSRQNALCDRRQLWLREQYMQLYHEDGYCCGPLAADAIRSFGGRDWSLAGMATTGTQSGETSGTLRREVSMKIKKKQLLSNQTFKDRSLRAQFVEPATMCMESSYWRNPTHHRQSTPTSFSDHQHDVSRHHSLGQLAYNTSQPKFDRDRHGSTEHLWHGRHPRVGSILYDTQLDFVDFVTLFRSFSLLIRKDLRDLFEQLAISYRSMAVNTTKLNGVKSKTDQLKKTQKFGLLTRNSKAELEGSVVNSQKKIFDAIAAASIFTNCAGIDTNNSQVITISTFTKFLETRQMEVWTEDQVKALIYRHEPDATLRAQNCLSFEGFARYLMDKDNFAFVPERQVPNESEMTRPMSTYYIASSHNTYLTGHQLKGESSVELYSQVLLTGCRCVELDCWDGDDGYPMIYHGHTFTTKIPFSAVVESIDRNAFVTSPYPVILSIENHCSLQQQTRMAHIFQRIFGEKLVTSFLFEADYSDEPSLPSPEQLRNRILIKNKKLIMEVPAPLSFAVMSTPVRPGKKAIHGISINDSPRPYGVPHAVSKTSSQKRAAPDDKLKKKVAKFQKNYLTWLFTCSSVKQRQKVVTCSVSSSATSGISSSSNISSGNISEPEPTIFESDVQKRANISLPCYQCSSINENTAKKLCRKQPLALVAHTQTQLMRTYPAGMRIDSSNFNPVIFWSFGVQMAALNYQTEDTPMQLNTALFETNGKCGFVTKPNVMWDRSHVMYRRFNPWDKEFDGIHSSQIVINIVSGQYVGQNNVNLSTCVEVEIIGIQVDCNKQRTKIVHKNALNPIWNDTFHFRVMFQDLCFLRFSIIEATSNHLLAQRIIPLKCLRPGYRHLRLRSPQNKALNMSTLFIYSRVEEESLENTETSDGIVERPAPAETEVPDTAASDSTFLGISGTPLCVKRRMFFLMVYGVVSEEPYTILKITQESSTQDVLLLCLQKAGINSSKVNDYILVEEVARGWEKKDHNLPATQRILDLHERPLQAQSQWKGEGRFILKRMGDDPSSRAWLSSIRSVANREREARKSDGAPSNAWEENDTFLVCIYNVSPEIPYAILKVPLNACAQDVLAQALVKARRLEDPMNFVIVEELEWGGASHNIQQRALADYENVYSAQSHWQTIGRFILQERANATPTSLRKNRITSSLRLATLDRISRGLNVARNVATNSIKMPVQVALSDPTTSKWKSKTGEDSKNKSVSRGKGNSEKDTSATTSLTKKSEVMREVHSEGETLSDEEIKETDILSTVSRLKKVSLRKFKEWKS</sequence>
<evidence type="ECO:0000256" key="1">
    <source>
        <dbReference type="ARBA" id="ARBA00023224"/>
    </source>
</evidence>
<dbReference type="SUPFAM" id="SSF49562">
    <property type="entry name" value="C2 domain (Calcium/lipid-binding domain, CaLB)"/>
    <property type="match status" value="1"/>
</dbReference>
<evidence type="ECO:0000256" key="4">
    <source>
        <dbReference type="SAM" id="MobiDB-lite"/>
    </source>
</evidence>
<dbReference type="Pfam" id="PF00168">
    <property type="entry name" value="C2"/>
    <property type="match status" value="1"/>
</dbReference>
<dbReference type="InterPro" id="IPR001192">
    <property type="entry name" value="PI-PLC_fam"/>
</dbReference>
<feature type="domain" description="Ras-associating" evidence="8">
    <location>
        <begin position="1602"/>
        <end position="1699"/>
    </location>
</feature>
<dbReference type="InterPro" id="IPR011992">
    <property type="entry name" value="EF-hand-dom_pair"/>
</dbReference>
<dbReference type="InterPro" id="IPR001895">
    <property type="entry name" value="RASGEF_cat_dom"/>
</dbReference>
<dbReference type="InterPro" id="IPR023578">
    <property type="entry name" value="Ras_GEF_dom_sf"/>
</dbReference>
<dbReference type="PROSITE" id="PS50007">
    <property type="entry name" value="PIPLC_X_DOMAIN"/>
    <property type="match status" value="1"/>
</dbReference>
<comment type="caution">
    <text evidence="9">The sequence shown here is derived from an EMBL/GenBank/DDBJ whole genome shotgun (WGS) entry which is preliminary data.</text>
</comment>